<accession>A0A0F9LV14</accession>
<name>A0A0F9LV14_9ZZZZ</name>
<comment type="caution">
    <text evidence="1">The sequence shown here is derived from an EMBL/GenBank/DDBJ whole genome shotgun (WGS) entry which is preliminary data.</text>
</comment>
<evidence type="ECO:0000313" key="1">
    <source>
        <dbReference type="EMBL" id="KKM90901.1"/>
    </source>
</evidence>
<proteinExistence type="predicted"/>
<reference evidence="1" key="1">
    <citation type="journal article" date="2015" name="Nature">
        <title>Complex archaea that bridge the gap between prokaryotes and eukaryotes.</title>
        <authorList>
            <person name="Spang A."/>
            <person name="Saw J.H."/>
            <person name="Jorgensen S.L."/>
            <person name="Zaremba-Niedzwiedzka K."/>
            <person name="Martijn J."/>
            <person name="Lind A.E."/>
            <person name="van Eijk R."/>
            <person name="Schleper C."/>
            <person name="Guy L."/>
            <person name="Ettema T.J."/>
        </authorList>
    </citation>
    <scope>NUCLEOTIDE SEQUENCE</scope>
</reference>
<sequence length="432" mass="49664">MTGRNEDRIVQIVEFNMPRLENEIAKLNRRADKIGCPHLEIIVHSTELKKDPNAVARLSEYYGRSGCPIPPYELERVPLVNISEVEIVGEGPKIEGFKFVGTLDHYTIPGQVIVNTVPGETVPTQFFEAPAICDHCNKIRNRVETFIVEEVDNGSHIQVGRNCLRDFFGHDPMSVARWLNRVMHFITSLEDDDWRDSSGGGRYVNYYVSEKLLTTTIAMIRTFGWVAKSTCKEDQTPTAQDVLYVLDPPYDAKSHKRWEEFKATVRFDEAKDLAESEAAVAWLKEQEGNNEYMHNLKLLENESAIPGKMVGYWCSLIAAYQRAQARLEYAKLERKNRLNEYIGKVGERTELRVKCTGVQSIFGDYGVVNIHRMLDTYGRTLVWFANAAAKMEKDDEYVIRARIKDHKEYKNWKQTILSRVFIVEEIKQDEAA</sequence>
<organism evidence="1">
    <name type="scientific">marine sediment metagenome</name>
    <dbReference type="NCBI Taxonomy" id="412755"/>
    <lineage>
        <taxon>unclassified sequences</taxon>
        <taxon>metagenomes</taxon>
        <taxon>ecological metagenomes</taxon>
    </lineage>
</organism>
<dbReference type="AlphaFoldDB" id="A0A0F9LV14"/>
<dbReference type="EMBL" id="LAZR01006611">
    <property type="protein sequence ID" value="KKM90901.1"/>
    <property type="molecule type" value="Genomic_DNA"/>
</dbReference>
<protein>
    <submittedName>
        <fullName evidence="1">Uncharacterized protein</fullName>
    </submittedName>
</protein>
<gene>
    <name evidence="1" type="ORF">LCGC14_1233990</name>
</gene>